<name>A0AAE1BYR1_9PEZI</name>
<organism evidence="3 4">
    <name type="scientific">Recurvomyces mirabilis</name>
    <dbReference type="NCBI Taxonomy" id="574656"/>
    <lineage>
        <taxon>Eukaryota</taxon>
        <taxon>Fungi</taxon>
        <taxon>Dikarya</taxon>
        <taxon>Ascomycota</taxon>
        <taxon>Pezizomycotina</taxon>
        <taxon>Dothideomycetes</taxon>
        <taxon>Dothideomycetidae</taxon>
        <taxon>Mycosphaerellales</taxon>
        <taxon>Teratosphaeriaceae</taxon>
        <taxon>Recurvomyces</taxon>
    </lineage>
</organism>
<accession>A0AAE1BYR1</accession>
<keyword evidence="2" id="KW-0812">Transmembrane</keyword>
<evidence type="ECO:0000256" key="1">
    <source>
        <dbReference type="SAM" id="MobiDB-lite"/>
    </source>
</evidence>
<feature type="region of interest" description="Disordered" evidence="1">
    <location>
        <begin position="1"/>
        <end position="23"/>
    </location>
</feature>
<proteinExistence type="predicted"/>
<evidence type="ECO:0000313" key="4">
    <source>
        <dbReference type="Proteomes" id="UP001274830"/>
    </source>
</evidence>
<comment type="caution">
    <text evidence="3">The sequence shown here is derived from an EMBL/GenBank/DDBJ whole genome shotgun (WGS) entry which is preliminary data.</text>
</comment>
<keyword evidence="2" id="KW-1133">Transmembrane helix</keyword>
<evidence type="ECO:0000256" key="2">
    <source>
        <dbReference type="SAM" id="Phobius"/>
    </source>
</evidence>
<protein>
    <submittedName>
        <fullName evidence="3">Uncharacterized protein</fullName>
    </submittedName>
</protein>
<keyword evidence="2" id="KW-0472">Membrane</keyword>
<dbReference type="AlphaFoldDB" id="A0AAE1BYR1"/>
<reference evidence="3" key="1">
    <citation type="submission" date="2023-07" db="EMBL/GenBank/DDBJ databases">
        <title>Black Yeasts Isolated from many extreme environments.</title>
        <authorList>
            <person name="Coleine C."/>
            <person name="Stajich J.E."/>
            <person name="Selbmann L."/>
        </authorList>
    </citation>
    <scope>NUCLEOTIDE SEQUENCE</scope>
    <source>
        <strain evidence="3">CCFEE 5485</strain>
    </source>
</reference>
<gene>
    <name evidence="3" type="ORF">LTR78_007056</name>
</gene>
<dbReference type="Proteomes" id="UP001274830">
    <property type="component" value="Unassembled WGS sequence"/>
</dbReference>
<evidence type="ECO:0000313" key="3">
    <source>
        <dbReference type="EMBL" id="KAK3672946.1"/>
    </source>
</evidence>
<dbReference type="EMBL" id="JAUTXT010000028">
    <property type="protein sequence ID" value="KAK3672946.1"/>
    <property type="molecule type" value="Genomic_DNA"/>
</dbReference>
<feature type="transmembrane region" description="Helical" evidence="2">
    <location>
        <begin position="58"/>
        <end position="80"/>
    </location>
</feature>
<feature type="compositionally biased region" description="Basic and acidic residues" evidence="1">
    <location>
        <begin position="8"/>
        <end position="20"/>
    </location>
</feature>
<sequence>MDNWELSDLSKGRHDADTKKAVTTVSNVPEKYRGPIRDNHDMSAPGKTQVLRRNFKKVGMIAFANSVMVVWETLLVVSGLGL</sequence>
<keyword evidence="4" id="KW-1185">Reference proteome</keyword>